<evidence type="ECO:0000313" key="4">
    <source>
        <dbReference type="Proteomes" id="UP001281761"/>
    </source>
</evidence>
<evidence type="ECO:0000256" key="1">
    <source>
        <dbReference type="SAM" id="MobiDB-lite"/>
    </source>
</evidence>
<dbReference type="Proteomes" id="UP001281761">
    <property type="component" value="Unassembled WGS sequence"/>
</dbReference>
<evidence type="ECO:0000256" key="2">
    <source>
        <dbReference type="SAM" id="SignalP"/>
    </source>
</evidence>
<evidence type="ECO:0000313" key="3">
    <source>
        <dbReference type="EMBL" id="KAK2958628.1"/>
    </source>
</evidence>
<feature type="compositionally biased region" description="Pro residues" evidence="1">
    <location>
        <begin position="99"/>
        <end position="123"/>
    </location>
</feature>
<organism evidence="3 4">
    <name type="scientific">Blattamonas nauphoetae</name>
    <dbReference type="NCBI Taxonomy" id="2049346"/>
    <lineage>
        <taxon>Eukaryota</taxon>
        <taxon>Metamonada</taxon>
        <taxon>Preaxostyla</taxon>
        <taxon>Oxymonadida</taxon>
        <taxon>Blattamonas</taxon>
    </lineage>
</organism>
<protein>
    <submittedName>
        <fullName evidence="3">Uncharacterized protein</fullName>
    </submittedName>
</protein>
<keyword evidence="4" id="KW-1185">Reference proteome</keyword>
<dbReference type="EMBL" id="JARBJD010000036">
    <property type="protein sequence ID" value="KAK2958628.1"/>
    <property type="molecule type" value="Genomic_DNA"/>
</dbReference>
<sequence length="204" mass="22255">MIKRPNRSNHSHYSIVFSIFLHLFLPPPPPLAAHEERALPSSLSTLSLLLLLQVPSPQDAHTKTQPSLHTSTPSPPIRRAAIGTPHNYLPCSQTTRPRPTLPSPPPTPATPYHSPPLPFPAPSLPSSLPPLRTCLPNATIHSSLPPPHPPSTRPALACSLLPIRSRMVSITADLSRQSQPRSIPSRHHPVSILFLPLPPLPNFF</sequence>
<feature type="chain" id="PRO_5046065382" evidence="2">
    <location>
        <begin position="33"/>
        <end position="204"/>
    </location>
</feature>
<dbReference type="PRINTS" id="PR01217">
    <property type="entry name" value="PRICHEXTENSN"/>
</dbReference>
<accession>A0ABQ9Y4K6</accession>
<gene>
    <name evidence="3" type="ORF">BLNAU_6397</name>
</gene>
<reference evidence="3 4" key="1">
    <citation type="journal article" date="2022" name="bioRxiv">
        <title>Genomics of Preaxostyla Flagellates Illuminates Evolutionary Transitions and the Path Towards Mitochondrial Loss.</title>
        <authorList>
            <person name="Novak L.V.F."/>
            <person name="Treitli S.C."/>
            <person name="Pyrih J."/>
            <person name="Halakuc P."/>
            <person name="Pipaliya S.V."/>
            <person name="Vacek V."/>
            <person name="Brzon O."/>
            <person name="Soukal P."/>
            <person name="Eme L."/>
            <person name="Dacks J.B."/>
            <person name="Karnkowska A."/>
            <person name="Elias M."/>
            <person name="Hampl V."/>
        </authorList>
    </citation>
    <scope>NUCLEOTIDE SEQUENCE [LARGE SCALE GENOMIC DNA]</scope>
    <source>
        <strain evidence="3">NAU3</strain>
        <tissue evidence="3">Gut</tissue>
    </source>
</reference>
<keyword evidence="2" id="KW-0732">Signal</keyword>
<proteinExistence type="predicted"/>
<feature type="region of interest" description="Disordered" evidence="1">
    <location>
        <begin position="57"/>
        <end position="125"/>
    </location>
</feature>
<comment type="caution">
    <text evidence="3">The sequence shown here is derived from an EMBL/GenBank/DDBJ whole genome shotgun (WGS) entry which is preliminary data.</text>
</comment>
<name>A0ABQ9Y4K6_9EUKA</name>
<feature type="compositionally biased region" description="Polar residues" evidence="1">
    <location>
        <begin position="63"/>
        <end position="72"/>
    </location>
</feature>
<feature type="signal peptide" evidence="2">
    <location>
        <begin position="1"/>
        <end position="32"/>
    </location>
</feature>